<feature type="transmembrane region" description="Helical" evidence="1">
    <location>
        <begin position="111"/>
        <end position="130"/>
    </location>
</feature>
<evidence type="ECO:0000313" key="3">
    <source>
        <dbReference type="Proteomes" id="UP000518206"/>
    </source>
</evidence>
<keyword evidence="1" id="KW-1133">Transmembrane helix</keyword>
<keyword evidence="1" id="KW-0472">Membrane</keyword>
<comment type="caution">
    <text evidence="2">The sequence shown here is derived from an EMBL/GenBank/DDBJ whole genome shotgun (WGS) entry which is preliminary data.</text>
</comment>
<feature type="transmembrane region" description="Helical" evidence="1">
    <location>
        <begin position="12"/>
        <end position="36"/>
    </location>
</feature>
<dbReference type="Proteomes" id="UP000518206">
    <property type="component" value="Unassembled WGS sequence"/>
</dbReference>
<dbReference type="EMBL" id="JACHVX010000002">
    <property type="protein sequence ID" value="MBB2923018.1"/>
    <property type="molecule type" value="Genomic_DNA"/>
</dbReference>
<accession>A0A7W4YAW7</accession>
<name>A0A7W4YAW7_9CELL</name>
<keyword evidence="1" id="KW-0812">Transmembrane</keyword>
<dbReference type="RefSeq" id="WP_183295832.1">
    <property type="nucleotide sequence ID" value="NZ_JACHVX010000002.1"/>
</dbReference>
<evidence type="ECO:0000256" key="1">
    <source>
        <dbReference type="SAM" id="Phobius"/>
    </source>
</evidence>
<organism evidence="2 3">
    <name type="scientific">Cellulomonas cellasea</name>
    <dbReference type="NCBI Taxonomy" id="43670"/>
    <lineage>
        <taxon>Bacteria</taxon>
        <taxon>Bacillati</taxon>
        <taxon>Actinomycetota</taxon>
        <taxon>Actinomycetes</taxon>
        <taxon>Micrococcales</taxon>
        <taxon>Cellulomonadaceae</taxon>
        <taxon>Cellulomonas</taxon>
    </lineage>
</organism>
<feature type="transmembrane region" description="Helical" evidence="1">
    <location>
        <begin position="179"/>
        <end position="195"/>
    </location>
</feature>
<protein>
    <submittedName>
        <fullName evidence="2">Putative membrane protein</fullName>
    </submittedName>
</protein>
<feature type="transmembrane region" description="Helical" evidence="1">
    <location>
        <begin position="88"/>
        <end position="105"/>
    </location>
</feature>
<dbReference type="AlphaFoldDB" id="A0A7W4YAW7"/>
<dbReference type="Pfam" id="PF06197">
    <property type="entry name" value="DUF998"/>
    <property type="match status" value="1"/>
</dbReference>
<feature type="transmembrane region" description="Helical" evidence="1">
    <location>
        <begin position="142"/>
        <end position="159"/>
    </location>
</feature>
<sequence>MTRTRAPEPAVPAWAVVSAVAAPVGMIGGWTLAAALQRTFDPVLETISALAASDVTAPWVMTAGLALTGVAHVVTAAGLRPLPRLARALHAVGGLATLAVAALPVDAFSHPHGVAAGIGFGALALWPAAAWRPGASGVRRRGVALGAAGVLTGLLVLFVAELQGATPDGGAATGLTERLVAGAQALWPLVVVVALRRERRSASDA</sequence>
<gene>
    <name evidence="2" type="ORF">FHR80_001930</name>
</gene>
<dbReference type="InterPro" id="IPR009339">
    <property type="entry name" value="DUF998"/>
</dbReference>
<reference evidence="2 3" key="1">
    <citation type="submission" date="2020-08" db="EMBL/GenBank/DDBJ databases">
        <title>The Agave Microbiome: Exploring the role of microbial communities in plant adaptations to desert environments.</title>
        <authorList>
            <person name="Partida-Martinez L.P."/>
        </authorList>
    </citation>
    <scope>NUCLEOTIDE SEQUENCE [LARGE SCALE GENOMIC DNA]</scope>
    <source>
        <strain evidence="2 3">RAS26</strain>
    </source>
</reference>
<proteinExistence type="predicted"/>
<evidence type="ECO:0000313" key="2">
    <source>
        <dbReference type="EMBL" id="MBB2923018.1"/>
    </source>
</evidence>
<feature type="transmembrane region" description="Helical" evidence="1">
    <location>
        <begin position="56"/>
        <end position="76"/>
    </location>
</feature>
<reference evidence="2 3" key="2">
    <citation type="submission" date="2020-08" db="EMBL/GenBank/DDBJ databases">
        <authorList>
            <person name="Partida-Martinez L."/>
            <person name="Huntemann M."/>
            <person name="Clum A."/>
            <person name="Wang J."/>
            <person name="Palaniappan K."/>
            <person name="Ritter S."/>
            <person name="Chen I.-M."/>
            <person name="Stamatis D."/>
            <person name="Reddy T."/>
            <person name="O'Malley R."/>
            <person name="Daum C."/>
            <person name="Shapiro N."/>
            <person name="Ivanova N."/>
            <person name="Kyrpides N."/>
            <person name="Woyke T."/>
        </authorList>
    </citation>
    <scope>NUCLEOTIDE SEQUENCE [LARGE SCALE GENOMIC DNA]</scope>
    <source>
        <strain evidence="2 3">RAS26</strain>
    </source>
</reference>